<dbReference type="Proteomes" id="UP000324800">
    <property type="component" value="Unassembled WGS sequence"/>
</dbReference>
<evidence type="ECO:0000256" key="1">
    <source>
        <dbReference type="SAM" id="MobiDB-lite"/>
    </source>
</evidence>
<dbReference type="AlphaFoldDB" id="A0A5J4Q3H2"/>
<sequence length="107" mass="12302">VLLNGHPIVNILSDESDKRSTWLVQSQQRFNRNKVLMTNITKPIQLSSVHENAPNNGRCNNQRKIGYKQPNNNMRAQNHEGQCLEYNVSLKCMEKDEIPEDNNDILG</sequence>
<proteinExistence type="predicted"/>
<gene>
    <name evidence="2" type="ORF">EZS28_055391</name>
</gene>
<accession>A0A5J4Q3H2</accession>
<feature type="non-terminal residue" evidence="2">
    <location>
        <position position="1"/>
    </location>
</feature>
<evidence type="ECO:0000313" key="2">
    <source>
        <dbReference type="EMBL" id="KAA6315609.1"/>
    </source>
</evidence>
<reference evidence="2 3" key="1">
    <citation type="submission" date="2019-03" db="EMBL/GenBank/DDBJ databases">
        <title>Single cell metagenomics reveals metabolic interactions within the superorganism composed of flagellate Streblomastix strix and complex community of Bacteroidetes bacteria on its surface.</title>
        <authorList>
            <person name="Treitli S.C."/>
            <person name="Kolisko M."/>
            <person name="Husnik F."/>
            <person name="Keeling P."/>
            <person name="Hampl V."/>
        </authorList>
    </citation>
    <scope>NUCLEOTIDE SEQUENCE [LARGE SCALE GENOMIC DNA]</scope>
    <source>
        <strain evidence="2">ST1C</strain>
    </source>
</reference>
<evidence type="ECO:0000313" key="3">
    <source>
        <dbReference type="Proteomes" id="UP000324800"/>
    </source>
</evidence>
<protein>
    <submittedName>
        <fullName evidence="2">Uncharacterized protein</fullName>
    </submittedName>
</protein>
<dbReference type="EMBL" id="SNRW01047352">
    <property type="protein sequence ID" value="KAA6315609.1"/>
    <property type="molecule type" value="Genomic_DNA"/>
</dbReference>
<organism evidence="2 3">
    <name type="scientific">Streblomastix strix</name>
    <dbReference type="NCBI Taxonomy" id="222440"/>
    <lineage>
        <taxon>Eukaryota</taxon>
        <taxon>Metamonada</taxon>
        <taxon>Preaxostyla</taxon>
        <taxon>Oxymonadida</taxon>
        <taxon>Streblomastigidae</taxon>
        <taxon>Streblomastix</taxon>
    </lineage>
</organism>
<feature type="region of interest" description="Disordered" evidence="1">
    <location>
        <begin position="49"/>
        <end position="74"/>
    </location>
</feature>
<name>A0A5J4Q3H2_9EUKA</name>
<comment type="caution">
    <text evidence="2">The sequence shown here is derived from an EMBL/GenBank/DDBJ whole genome shotgun (WGS) entry which is preliminary data.</text>
</comment>